<feature type="transmembrane region" description="Helical" evidence="1">
    <location>
        <begin position="85"/>
        <end position="105"/>
    </location>
</feature>
<dbReference type="Pfam" id="PF09656">
    <property type="entry name" value="PGPGW"/>
    <property type="match status" value="1"/>
</dbReference>
<evidence type="ECO:0000313" key="2">
    <source>
        <dbReference type="EMBL" id="CAB4559740.1"/>
    </source>
</evidence>
<name>A0A6J6D720_9ZZZZ</name>
<protein>
    <submittedName>
        <fullName evidence="2">Unannotated protein</fullName>
    </submittedName>
</protein>
<proteinExistence type="predicted"/>
<reference evidence="2" key="1">
    <citation type="submission" date="2020-05" db="EMBL/GenBank/DDBJ databases">
        <authorList>
            <person name="Chiriac C."/>
            <person name="Salcher M."/>
            <person name="Ghai R."/>
            <person name="Kavagutti S V."/>
        </authorList>
    </citation>
    <scope>NUCLEOTIDE SEQUENCE</scope>
</reference>
<organism evidence="2">
    <name type="scientific">freshwater metagenome</name>
    <dbReference type="NCBI Taxonomy" id="449393"/>
    <lineage>
        <taxon>unclassified sequences</taxon>
        <taxon>metagenomes</taxon>
        <taxon>ecological metagenomes</taxon>
    </lineage>
</organism>
<keyword evidence="1" id="KW-0472">Membrane</keyword>
<dbReference type="AlphaFoldDB" id="A0A6J6D720"/>
<gene>
    <name evidence="2" type="ORF">UFOPK1643_00076</name>
</gene>
<accession>A0A6J6D720</accession>
<dbReference type="EMBL" id="CAEZTK010000002">
    <property type="protein sequence ID" value="CAB4559740.1"/>
    <property type="molecule type" value="Genomic_DNA"/>
</dbReference>
<dbReference type="InterPro" id="IPR019099">
    <property type="entry name" value="Uncharacterised_PGPGW_TM"/>
</dbReference>
<feature type="transmembrane region" description="Helical" evidence="1">
    <location>
        <begin position="21"/>
        <end position="39"/>
    </location>
</feature>
<evidence type="ECO:0000256" key="1">
    <source>
        <dbReference type="SAM" id="Phobius"/>
    </source>
</evidence>
<keyword evidence="1" id="KW-0812">Transmembrane</keyword>
<sequence length="108" mass="11315">MKLPIVYYIKRTPAGRLAWRIVIGLSGGAITVAGAVALIGPGPGILVLLAGLGILATEFAWAGRVMHYTKDVANRAAARTGMKPWVKYFVLSGGAVVSIIAIFIIHAS</sequence>
<feature type="transmembrane region" description="Helical" evidence="1">
    <location>
        <begin position="45"/>
        <end position="64"/>
    </location>
</feature>
<keyword evidence="1" id="KW-1133">Transmembrane helix</keyword>